<keyword evidence="2" id="KW-0159">Chromosome partition</keyword>
<dbReference type="GO" id="GO:0045881">
    <property type="term" value="P:positive regulation of sporulation resulting in formation of a cellular spore"/>
    <property type="evidence" value="ECO:0007669"/>
    <property type="project" value="TreeGrafter"/>
</dbReference>
<evidence type="ECO:0000259" key="5">
    <source>
        <dbReference type="SMART" id="SM00470"/>
    </source>
</evidence>
<dbReference type="Pfam" id="PF17762">
    <property type="entry name" value="HTH_ParB"/>
    <property type="match status" value="1"/>
</dbReference>
<dbReference type="OrthoDB" id="9802051at2"/>
<gene>
    <name evidence="6" type="ORF">D3Y57_12300</name>
</gene>
<protein>
    <submittedName>
        <fullName evidence="6">ParB/RepB/Spo0J family partition protein</fullName>
    </submittedName>
</protein>
<evidence type="ECO:0000256" key="4">
    <source>
        <dbReference type="ARBA" id="ARBA00025472"/>
    </source>
</evidence>
<dbReference type="Gene3D" id="1.10.10.2830">
    <property type="match status" value="1"/>
</dbReference>
<dbReference type="KEGG" id="spha:D3Y57_12300"/>
<proteinExistence type="inferred from homology"/>
<dbReference type="FunFam" id="3.90.1530.30:FF:000001">
    <property type="entry name" value="Chromosome partitioning protein ParB"/>
    <property type="match status" value="1"/>
</dbReference>
<dbReference type="GO" id="GO:0005694">
    <property type="term" value="C:chromosome"/>
    <property type="evidence" value="ECO:0007669"/>
    <property type="project" value="TreeGrafter"/>
</dbReference>
<organism evidence="6 7">
    <name type="scientific">Sphingomonas paeninsulae</name>
    <dbReference type="NCBI Taxonomy" id="2319844"/>
    <lineage>
        <taxon>Bacteria</taxon>
        <taxon>Pseudomonadati</taxon>
        <taxon>Pseudomonadota</taxon>
        <taxon>Alphaproteobacteria</taxon>
        <taxon>Sphingomonadales</taxon>
        <taxon>Sphingomonadaceae</taxon>
        <taxon>Sphingomonas</taxon>
    </lineage>
</organism>
<accession>A0A494TNC1</accession>
<feature type="domain" description="ParB-like N-terminal" evidence="5">
    <location>
        <begin position="38"/>
        <end position="127"/>
    </location>
</feature>
<name>A0A494TNC1_SPHPE</name>
<dbReference type="EMBL" id="CP032829">
    <property type="protein sequence ID" value="AYJ86605.1"/>
    <property type="molecule type" value="Genomic_DNA"/>
</dbReference>
<sequence>MSIESLPLRRKSPGLGRGLSALLGEVEREPGTTDNGVREIAIADISPHPDQPRRHFDDDALAELAESIGLRGVLQPIVVRPVGSKFQIVAGERRWRAAQKAHLHQIPAIIRDYDDSAALEVALIENIQREELNAIEEGEAYARLTRDFGHSQEALGKIVHKSRSHIANLMRLLDLPPVVRGMLADGRLQMGHARALLGVTDAELLAEQAVTKGLSVRDVERLAKRAKKPESVVKPISVPQRNEDIAMLERQLGDLLGLKISIAHTATGGNVTLNYATLDQLDMICQRLSGEKI</sequence>
<keyword evidence="7" id="KW-1185">Reference proteome</keyword>
<dbReference type="RefSeq" id="WP_121153230.1">
    <property type="nucleotide sequence ID" value="NZ_CP032829.1"/>
</dbReference>
<dbReference type="GO" id="GO:0003677">
    <property type="term" value="F:DNA binding"/>
    <property type="evidence" value="ECO:0007669"/>
    <property type="project" value="UniProtKB-KW"/>
</dbReference>
<dbReference type="Pfam" id="PF02195">
    <property type="entry name" value="ParB_N"/>
    <property type="match status" value="1"/>
</dbReference>
<evidence type="ECO:0000313" key="7">
    <source>
        <dbReference type="Proteomes" id="UP000276254"/>
    </source>
</evidence>
<dbReference type="SUPFAM" id="SSF110849">
    <property type="entry name" value="ParB/Sulfiredoxin"/>
    <property type="match status" value="1"/>
</dbReference>
<evidence type="ECO:0000313" key="6">
    <source>
        <dbReference type="EMBL" id="AYJ86605.1"/>
    </source>
</evidence>
<reference evidence="6 7" key="1">
    <citation type="submission" date="2018-09" db="EMBL/GenBank/DDBJ databases">
        <title>Sphingomonas peninsula sp. nov., isolated from fildes peninsula, Antarctic soil.</title>
        <authorList>
            <person name="Yingchao G."/>
        </authorList>
    </citation>
    <scope>NUCLEOTIDE SEQUENCE [LARGE SCALE GENOMIC DNA]</scope>
    <source>
        <strain evidence="6 7">YZ-8</strain>
    </source>
</reference>
<dbReference type="GO" id="GO:0007059">
    <property type="term" value="P:chromosome segregation"/>
    <property type="evidence" value="ECO:0007669"/>
    <property type="project" value="UniProtKB-KW"/>
</dbReference>
<comment type="similarity">
    <text evidence="1">Belongs to the ParB family.</text>
</comment>
<dbReference type="Pfam" id="PF23552">
    <property type="entry name" value="ParB_C"/>
    <property type="match status" value="1"/>
</dbReference>
<dbReference type="FunFam" id="1.10.10.2830:FF:000001">
    <property type="entry name" value="Chromosome partitioning protein ParB"/>
    <property type="match status" value="1"/>
</dbReference>
<dbReference type="NCBIfam" id="TIGR00180">
    <property type="entry name" value="parB_part"/>
    <property type="match status" value="1"/>
</dbReference>
<dbReference type="InterPro" id="IPR003115">
    <property type="entry name" value="ParB_N"/>
</dbReference>
<dbReference type="PANTHER" id="PTHR33375:SF1">
    <property type="entry name" value="CHROMOSOME-PARTITIONING PROTEIN PARB-RELATED"/>
    <property type="match status" value="1"/>
</dbReference>
<dbReference type="SUPFAM" id="SSF109709">
    <property type="entry name" value="KorB DNA-binding domain-like"/>
    <property type="match status" value="1"/>
</dbReference>
<evidence type="ECO:0000256" key="1">
    <source>
        <dbReference type="ARBA" id="ARBA00006295"/>
    </source>
</evidence>
<dbReference type="AlphaFoldDB" id="A0A494TNC1"/>
<dbReference type="InterPro" id="IPR036086">
    <property type="entry name" value="ParB/Sulfiredoxin_sf"/>
</dbReference>
<dbReference type="InterPro" id="IPR057240">
    <property type="entry name" value="ParB_dimer_C"/>
</dbReference>
<dbReference type="PANTHER" id="PTHR33375">
    <property type="entry name" value="CHROMOSOME-PARTITIONING PROTEIN PARB-RELATED"/>
    <property type="match status" value="1"/>
</dbReference>
<dbReference type="Proteomes" id="UP000276254">
    <property type="component" value="Chromosome"/>
</dbReference>
<dbReference type="InterPro" id="IPR050336">
    <property type="entry name" value="Chromosome_partition/occlusion"/>
</dbReference>
<dbReference type="InterPro" id="IPR004437">
    <property type="entry name" value="ParB/RepB/Spo0J"/>
</dbReference>
<dbReference type="SMART" id="SM00470">
    <property type="entry name" value="ParB"/>
    <property type="match status" value="1"/>
</dbReference>
<comment type="function">
    <text evidence="4">Involved in chromosome partition. Localize to both poles of the predivisional cell following completion of DNA replication. Binds to the DNA origin of replication.</text>
</comment>
<dbReference type="Gene3D" id="3.90.1530.30">
    <property type="match status" value="1"/>
</dbReference>
<evidence type="ECO:0000256" key="3">
    <source>
        <dbReference type="ARBA" id="ARBA00023125"/>
    </source>
</evidence>
<dbReference type="CDD" id="cd16393">
    <property type="entry name" value="SPO0J_N"/>
    <property type="match status" value="1"/>
</dbReference>
<dbReference type="InterPro" id="IPR041468">
    <property type="entry name" value="HTH_ParB/Spo0J"/>
</dbReference>
<keyword evidence="3" id="KW-0238">DNA-binding</keyword>
<evidence type="ECO:0000256" key="2">
    <source>
        <dbReference type="ARBA" id="ARBA00022829"/>
    </source>
</evidence>